<dbReference type="AlphaFoldDB" id="A0A9N8E2K7"/>
<comment type="caution">
    <text evidence="1">The sequence shown here is derived from an EMBL/GenBank/DDBJ whole genome shotgun (WGS) entry which is preliminary data.</text>
</comment>
<reference evidence="1" key="1">
    <citation type="submission" date="2020-06" db="EMBL/GenBank/DDBJ databases">
        <authorList>
            <consortium name="Plant Systems Biology data submission"/>
        </authorList>
    </citation>
    <scope>NUCLEOTIDE SEQUENCE</scope>
    <source>
        <strain evidence="1">D6</strain>
    </source>
</reference>
<gene>
    <name evidence="1" type="ORF">SEMRO_553_G165390.1</name>
</gene>
<protein>
    <submittedName>
        <fullName evidence="1">Uncharacterized protein</fullName>
    </submittedName>
</protein>
<dbReference type="EMBL" id="CAICTM010000552">
    <property type="protein sequence ID" value="CAB9512760.1"/>
    <property type="molecule type" value="Genomic_DNA"/>
</dbReference>
<accession>A0A9N8E2K7</accession>
<dbReference type="PANTHER" id="PTHR20961">
    <property type="entry name" value="GLYCOSYLTRANSFERASE"/>
    <property type="match status" value="1"/>
</dbReference>
<dbReference type="Proteomes" id="UP001153069">
    <property type="component" value="Unassembled WGS sequence"/>
</dbReference>
<proteinExistence type="predicted"/>
<dbReference type="GO" id="GO:0016757">
    <property type="term" value="F:glycosyltransferase activity"/>
    <property type="evidence" value="ECO:0007669"/>
    <property type="project" value="InterPro"/>
</dbReference>
<organism evidence="1 2">
    <name type="scientific">Seminavis robusta</name>
    <dbReference type="NCBI Taxonomy" id="568900"/>
    <lineage>
        <taxon>Eukaryota</taxon>
        <taxon>Sar</taxon>
        <taxon>Stramenopiles</taxon>
        <taxon>Ochrophyta</taxon>
        <taxon>Bacillariophyta</taxon>
        <taxon>Bacillariophyceae</taxon>
        <taxon>Bacillariophycidae</taxon>
        <taxon>Naviculales</taxon>
        <taxon>Naviculaceae</taxon>
        <taxon>Seminavis</taxon>
    </lineage>
</organism>
<evidence type="ECO:0000313" key="2">
    <source>
        <dbReference type="Proteomes" id="UP001153069"/>
    </source>
</evidence>
<dbReference type="OrthoDB" id="529273at2759"/>
<sequence length="140" mass="16237">MTIYEQLWELSRVSVLAGMHGSGLCNILLMKKDRRSPSFVLEITPWNTFGTHVFFSNLANAMNIHYRTLPVTNRTNALLHTHFLRLNGEDLESVLESGSDTEGSQFFEFWINQDVRVDLTTSTHILQEFLHAINRTRQHY</sequence>
<dbReference type="InterPro" id="IPR007657">
    <property type="entry name" value="Glycosyltransferase_61"/>
</dbReference>
<name>A0A9N8E2K7_9STRA</name>
<evidence type="ECO:0000313" key="1">
    <source>
        <dbReference type="EMBL" id="CAB9512760.1"/>
    </source>
</evidence>
<keyword evidence="2" id="KW-1185">Reference proteome</keyword>